<evidence type="ECO:0000313" key="2">
    <source>
        <dbReference type="Proteomes" id="UP000030653"/>
    </source>
</evidence>
<name>M5G3X6_DACPD</name>
<accession>M5G3X6</accession>
<dbReference type="OMA" id="ETNEWIS"/>
<evidence type="ECO:0000313" key="1">
    <source>
        <dbReference type="EMBL" id="EJU04956.1"/>
    </source>
</evidence>
<dbReference type="OrthoDB" id="3251205at2759"/>
<dbReference type="AlphaFoldDB" id="M5G3X6"/>
<dbReference type="RefSeq" id="XP_040631850.1">
    <property type="nucleotide sequence ID" value="XM_040774754.1"/>
</dbReference>
<dbReference type="InterPro" id="IPR040521">
    <property type="entry name" value="KDZ"/>
</dbReference>
<protein>
    <submittedName>
        <fullName evidence="1">Uncharacterized protein</fullName>
    </submittedName>
</protein>
<dbReference type="EMBL" id="JH795857">
    <property type="protein sequence ID" value="EJU04956.1"/>
    <property type="molecule type" value="Genomic_DNA"/>
</dbReference>
<dbReference type="Proteomes" id="UP000030653">
    <property type="component" value="Unassembled WGS sequence"/>
</dbReference>
<organism evidence="1 2">
    <name type="scientific">Dacryopinax primogenitus (strain DJM 731)</name>
    <name type="common">Brown rot fungus</name>
    <dbReference type="NCBI Taxonomy" id="1858805"/>
    <lineage>
        <taxon>Eukaryota</taxon>
        <taxon>Fungi</taxon>
        <taxon>Dikarya</taxon>
        <taxon>Basidiomycota</taxon>
        <taxon>Agaricomycotina</taxon>
        <taxon>Dacrymycetes</taxon>
        <taxon>Dacrymycetales</taxon>
        <taxon>Dacrymycetaceae</taxon>
        <taxon>Dacryopinax</taxon>
    </lineage>
</organism>
<dbReference type="GeneID" id="63689816"/>
<dbReference type="Pfam" id="PF18758">
    <property type="entry name" value="KDZ"/>
    <property type="match status" value="1"/>
</dbReference>
<dbReference type="HOGENOM" id="CLU_056797_2_0_1"/>
<reference evidence="1 2" key="1">
    <citation type="journal article" date="2012" name="Science">
        <title>The Paleozoic origin of enzymatic lignin decomposition reconstructed from 31 fungal genomes.</title>
        <authorList>
            <person name="Floudas D."/>
            <person name="Binder M."/>
            <person name="Riley R."/>
            <person name="Barry K."/>
            <person name="Blanchette R.A."/>
            <person name="Henrissat B."/>
            <person name="Martinez A.T."/>
            <person name="Otillar R."/>
            <person name="Spatafora J.W."/>
            <person name="Yadav J.S."/>
            <person name="Aerts A."/>
            <person name="Benoit I."/>
            <person name="Boyd A."/>
            <person name="Carlson A."/>
            <person name="Copeland A."/>
            <person name="Coutinho P.M."/>
            <person name="de Vries R.P."/>
            <person name="Ferreira P."/>
            <person name="Findley K."/>
            <person name="Foster B."/>
            <person name="Gaskell J."/>
            <person name="Glotzer D."/>
            <person name="Gorecki P."/>
            <person name="Heitman J."/>
            <person name="Hesse C."/>
            <person name="Hori C."/>
            <person name="Igarashi K."/>
            <person name="Jurgens J.A."/>
            <person name="Kallen N."/>
            <person name="Kersten P."/>
            <person name="Kohler A."/>
            <person name="Kuees U."/>
            <person name="Kumar T.K.A."/>
            <person name="Kuo A."/>
            <person name="LaButti K."/>
            <person name="Larrondo L.F."/>
            <person name="Lindquist E."/>
            <person name="Ling A."/>
            <person name="Lombard V."/>
            <person name="Lucas S."/>
            <person name="Lundell T."/>
            <person name="Martin R."/>
            <person name="McLaughlin D.J."/>
            <person name="Morgenstern I."/>
            <person name="Morin E."/>
            <person name="Murat C."/>
            <person name="Nagy L.G."/>
            <person name="Nolan M."/>
            <person name="Ohm R.A."/>
            <person name="Patyshakuliyeva A."/>
            <person name="Rokas A."/>
            <person name="Ruiz-Duenas F.J."/>
            <person name="Sabat G."/>
            <person name="Salamov A."/>
            <person name="Samejima M."/>
            <person name="Schmutz J."/>
            <person name="Slot J.C."/>
            <person name="St John F."/>
            <person name="Stenlid J."/>
            <person name="Sun H."/>
            <person name="Sun S."/>
            <person name="Syed K."/>
            <person name="Tsang A."/>
            <person name="Wiebenga A."/>
            <person name="Young D."/>
            <person name="Pisabarro A."/>
            <person name="Eastwood D.C."/>
            <person name="Martin F."/>
            <person name="Cullen D."/>
            <person name="Grigoriev I.V."/>
            <person name="Hibbett D.S."/>
        </authorList>
    </citation>
    <scope>NUCLEOTIDE SEQUENCE [LARGE SCALE GENOMIC DNA]</scope>
    <source>
        <strain evidence="1 2">DJM-731 SS1</strain>
    </source>
</reference>
<sequence length="224" mass="26514">FHPRFITTAGLEDFETNEWISSKQNLTVSLFQHASEYHQHATLHVFWLQWDEDHCAGLDWLLGNYWQALMTLDTYATALGKLQQELGIADHDFPNFVQEECKYFQNLQHKPEHNVVAFKYLETLKSSQVTRYKCQLVTTWHLLSEQVRWQMLECDHLAAIKAEERLEAPICQYETILDTAHWTPNCEEWQHTEVDLANQAYNDALDELESLIVQRLFEMEKRNL</sequence>
<feature type="non-terminal residue" evidence="1">
    <location>
        <position position="1"/>
    </location>
</feature>
<keyword evidence="2" id="KW-1185">Reference proteome</keyword>
<gene>
    <name evidence="1" type="ORF">DACRYDRAFT_47361</name>
</gene>
<proteinExistence type="predicted"/>